<evidence type="ECO:0000256" key="6">
    <source>
        <dbReference type="ARBA" id="ARBA00022692"/>
    </source>
</evidence>
<dbReference type="AlphaFoldDB" id="A0A3M7ELT4"/>
<evidence type="ECO:0000256" key="1">
    <source>
        <dbReference type="ARBA" id="ARBA00004167"/>
    </source>
</evidence>
<dbReference type="OrthoDB" id="430293at2759"/>
<proteinExistence type="inferred from homology"/>
<dbReference type="InterPro" id="IPR016071">
    <property type="entry name" value="Staphylococal_nuclease_OB-fold"/>
</dbReference>
<keyword evidence="13" id="KW-0496">Mitochondrion</keyword>
<evidence type="ECO:0000256" key="13">
    <source>
        <dbReference type="ARBA" id="ARBA00023128"/>
    </source>
</evidence>
<feature type="region of interest" description="Disordered" evidence="15">
    <location>
        <begin position="325"/>
        <end position="353"/>
    </location>
</feature>
<keyword evidence="11" id="KW-0106">Calcium</keyword>
<reference evidence="17 18" key="1">
    <citation type="journal article" date="2018" name="BMC Genomics">
        <title>Genomic evidence for intraspecific hybridization in a clonal and extremely halotolerant yeast.</title>
        <authorList>
            <person name="Gostincar C."/>
            <person name="Stajich J.E."/>
            <person name="Zupancic J."/>
            <person name="Zalar P."/>
            <person name="Gunde-Cimerman N."/>
        </authorList>
    </citation>
    <scope>NUCLEOTIDE SEQUENCE [LARGE SCALE GENOMIC DNA]</scope>
    <source>
        <strain evidence="17 18">EXF-2682</strain>
    </source>
</reference>
<keyword evidence="9" id="KW-0255">Endonuclease</keyword>
<dbReference type="VEuPathDB" id="FungiDB:BTJ68_08938"/>
<accession>A0A3M7ELT4</accession>
<dbReference type="GO" id="GO:0016020">
    <property type="term" value="C:membrane"/>
    <property type="evidence" value="ECO:0007669"/>
    <property type="project" value="UniProtKB-SubCell"/>
</dbReference>
<keyword evidence="8" id="KW-0479">Metal-binding</keyword>
<feature type="compositionally biased region" description="Basic and acidic residues" evidence="15">
    <location>
        <begin position="326"/>
        <end position="353"/>
    </location>
</feature>
<dbReference type="EMBL" id="QWIP01000029">
    <property type="protein sequence ID" value="RMY77116.1"/>
    <property type="molecule type" value="Genomic_DNA"/>
</dbReference>
<dbReference type="GO" id="GO:0004519">
    <property type="term" value="F:endonuclease activity"/>
    <property type="evidence" value="ECO:0007669"/>
    <property type="project" value="UniProtKB-KW"/>
</dbReference>
<keyword evidence="12" id="KW-1133">Transmembrane helix</keyword>
<feature type="compositionally biased region" description="Low complexity" evidence="15">
    <location>
        <begin position="57"/>
        <end position="77"/>
    </location>
</feature>
<dbReference type="PROSITE" id="PS50830">
    <property type="entry name" value="TNASE_3"/>
    <property type="match status" value="1"/>
</dbReference>
<dbReference type="InterPro" id="IPR035437">
    <property type="entry name" value="SNase_OB-fold_sf"/>
</dbReference>
<comment type="caution">
    <text evidence="17">The sequence shown here is derived from an EMBL/GenBank/DDBJ whole genome shotgun (WGS) entry which is preliminary data.</text>
</comment>
<sequence>MSLGSVVQACVAVVDTNFALVSHKMPWSDWLWARSKPSNGVPDPSDQTSSDPASPFASGAAQTTSTSNGSGQTKSGGEASADGLHSESSLGFSSKNARGSWESNLNSTDWSHYTSPQTIVASILTTAATLALIRLYKTYLRRIPNVDYLKPGFFRHRSLYGYVTRVGDGDNFHLYHTPGGKLAGWGLLPWRRVQDIKKFKGKTLPVRIAGVDAPERAHWGNPEQPYGNEALEWLRSTLLHRYVRVYPYSRDQYGRMVASVHLRRWLIFRSDVGYEMLKKGWATVYEAKTGSEFGGKEEQYRAAEARAKQKKVGMWQEPGMFGKLLGKKETTESPREYKTRTAAHDRIARQKDK</sequence>
<evidence type="ECO:0000313" key="18">
    <source>
        <dbReference type="Proteomes" id="UP000269276"/>
    </source>
</evidence>
<feature type="region of interest" description="Disordered" evidence="15">
    <location>
        <begin position="37"/>
        <end position="95"/>
    </location>
</feature>
<dbReference type="Proteomes" id="UP000269276">
    <property type="component" value="Unassembled WGS sequence"/>
</dbReference>
<feature type="compositionally biased region" description="Polar residues" evidence="15">
    <location>
        <begin position="86"/>
        <end position="95"/>
    </location>
</feature>
<dbReference type="PANTHER" id="PTHR12302:SF3">
    <property type="entry name" value="SERINE_THREONINE-PROTEIN KINASE 31"/>
    <property type="match status" value="1"/>
</dbReference>
<evidence type="ECO:0000256" key="11">
    <source>
        <dbReference type="ARBA" id="ARBA00022837"/>
    </source>
</evidence>
<dbReference type="Pfam" id="PF00565">
    <property type="entry name" value="SNase"/>
    <property type="match status" value="1"/>
</dbReference>
<evidence type="ECO:0000256" key="12">
    <source>
        <dbReference type="ARBA" id="ARBA00022989"/>
    </source>
</evidence>
<evidence type="ECO:0000256" key="7">
    <source>
        <dbReference type="ARBA" id="ARBA00022722"/>
    </source>
</evidence>
<dbReference type="FunFam" id="2.40.50.90:FF:000029">
    <property type="entry name" value="Probable endonuclease lcl3"/>
    <property type="match status" value="1"/>
</dbReference>
<evidence type="ECO:0000259" key="16">
    <source>
        <dbReference type="PROSITE" id="PS50830"/>
    </source>
</evidence>
<comment type="subcellular location">
    <subcellularLocation>
        <location evidence="1">Membrane</location>
        <topology evidence="1">Single-pass membrane protein</topology>
    </subcellularLocation>
    <subcellularLocation>
        <location evidence="2">Mitochondrion</location>
    </subcellularLocation>
</comment>
<evidence type="ECO:0000256" key="14">
    <source>
        <dbReference type="ARBA" id="ARBA00023136"/>
    </source>
</evidence>
<gene>
    <name evidence="17" type="ORF">D0863_01554</name>
</gene>
<evidence type="ECO:0000256" key="5">
    <source>
        <dbReference type="ARBA" id="ARBA00014651"/>
    </source>
</evidence>
<dbReference type="GO" id="GO:0005739">
    <property type="term" value="C:mitochondrion"/>
    <property type="evidence" value="ECO:0007669"/>
    <property type="project" value="UniProtKB-SubCell"/>
</dbReference>
<evidence type="ECO:0000256" key="8">
    <source>
        <dbReference type="ARBA" id="ARBA00022723"/>
    </source>
</evidence>
<keyword evidence="6" id="KW-0812">Transmembrane</keyword>
<dbReference type="GO" id="GO:0016787">
    <property type="term" value="F:hydrolase activity"/>
    <property type="evidence" value="ECO:0007669"/>
    <property type="project" value="UniProtKB-KW"/>
</dbReference>
<keyword evidence="7" id="KW-0540">Nuclease</keyword>
<dbReference type="SMART" id="SM00318">
    <property type="entry name" value="SNc"/>
    <property type="match status" value="1"/>
</dbReference>
<evidence type="ECO:0000256" key="15">
    <source>
        <dbReference type="SAM" id="MobiDB-lite"/>
    </source>
</evidence>
<evidence type="ECO:0000256" key="3">
    <source>
        <dbReference type="ARBA" id="ARBA00005435"/>
    </source>
</evidence>
<dbReference type="Gene3D" id="2.40.50.90">
    <property type="match status" value="1"/>
</dbReference>
<evidence type="ECO:0000256" key="9">
    <source>
        <dbReference type="ARBA" id="ARBA00022759"/>
    </source>
</evidence>
<feature type="domain" description="TNase-like" evidence="16">
    <location>
        <begin position="157"/>
        <end position="317"/>
    </location>
</feature>
<dbReference type="PANTHER" id="PTHR12302">
    <property type="entry name" value="EBNA2 BINDING PROTEIN P100"/>
    <property type="match status" value="1"/>
</dbReference>
<name>A0A3M7ELT4_HORWE</name>
<evidence type="ECO:0000256" key="10">
    <source>
        <dbReference type="ARBA" id="ARBA00022801"/>
    </source>
</evidence>
<evidence type="ECO:0000256" key="4">
    <source>
        <dbReference type="ARBA" id="ARBA00013404"/>
    </source>
</evidence>
<evidence type="ECO:0000313" key="17">
    <source>
        <dbReference type="EMBL" id="RMY77116.1"/>
    </source>
</evidence>
<keyword evidence="10" id="KW-0378">Hydrolase</keyword>
<dbReference type="GO" id="GO:0046872">
    <property type="term" value="F:metal ion binding"/>
    <property type="evidence" value="ECO:0007669"/>
    <property type="project" value="UniProtKB-KW"/>
</dbReference>
<organism evidence="17 18">
    <name type="scientific">Hortaea werneckii</name>
    <name type="common">Black yeast</name>
    <name type="synonym">Cladosporium werneckii</name>
    <dbReference type="NCBI Taxonomy" id="91943"/>
    <lineage>
        <taxon>Eukaryota</taxon>
        <taxon>Fungi</taxon>
        <taxon>Dikarya</taxon>
        <taxon>Ascomycota</taxon>
        <taxon>Pezizomycotina</taxon>
        <taxon>Dothideomycetes</taxon>
        <taxon>Dothideomycetidae</taxon>
        <taxon>Mycosphaerellales</taxon>
        <taxon>Teratosphaeriaceae</taxon>
        <taxon>Hortaea</taxon>
    </lineage>
</organism>
<dbReference type="SUPFAM" id="SSF50199">
    <property type="entry name" value="Staphylococcal nuclease"/>
    <property type="match status" value="1"/>
</dbReference>
<keyword evidence="14" id="KW-0472">Membrane</keyword>
<evidence type="ECO:0000256" key="2">
    <source>
        <dbReference type="ARBA" id="ARBA00004173"/>
    </source>
</evidence>
<protein>
    <recommendedName>
        <fullName evidence="4">Probable endonuclease LCL3</fullName>
    </recommendedName>
    <alternativeName>
        <fullName evidence="5">Probable endonuclease lcl3</fullName>
    </alternativeName>
</protein>
<comment type="similarity">
    <text evidence="3">Belongs to the LCL3 family.</text>
</comment>